<evidence type="ECO:0000256" key="6">
    <source>
        <dbReference type="ARBA" id="ARBA00023235"/>
    </source>
</evidence>
<name>A0A9E9P483_9BURK</name>
<evidence type="ECO:0000256" key="2">
    <source>
        <dbReference type="ARBA" id="ARBA00022737"/>
    </source>
</evidence>
<dbReference type="PANTHER" id="PTHR47637:SF1">
    <property type="entry name" value="CHAPERONE SURA"/>
    <property type="match status" value="1"/>
</dbReference>
<dbReference type="Gene3D" id="3.10.50.40">
    <property type="match status" value="2"/>
</dbReference>
<protein>
    <recommendedName>
        <fullName evidence="7">Chaperone SurA</fullName>
    </recommendedName>
    <alternativeName>
        <fullName evidence="7">Peptidyl-prolyl cis-trans isomerase SurA</fullName>
        <shortName evidence="7">PPIase SurA</shortName>
        <ecNumber evidence="7">5.2.1.8</ecNumber>
    </alternativeName>
    <alternativeName>
        <fullName evidence="7">Rotamase SurA</fullName>
    </alternativeName>
</protein>
<dbReference type="InterPro" id="IPR046357">
    <property type="entry name" value="PPIase_dom_sf"/>
</dbReference>
<dbReference type="Pfam" id="PF00639">
    <property type="entry name" value="Rotamase"/>
    <property type="match status" value="2"/>
</dbReference>
<dbReference type="PROSITE" id="PS50198">
    <property type="entry name" value="PPIC_PPIASE_2"/>
    <property type="match status" value="2"/>
</dbReference>
<evidence type="ECO:0000313" key="9">
    <source>
        <dbReference type="EMBL" id="WAW11025.1"/>
    </source>
</evidence>
<dbReference type="RefSeq" id="WP_269310122.1">
    <property type="nucleotide sequence ID" value="NZ_CP098242.1"/>
</dbReference>
<evidence type="ECO:0000256" key="1">
    <source>
        <dbReference type="ARBA" id="ARBA00022729"/>
    </source>
</evidence>
<dbReference type="PANTHER" id="PTHR47637">
    <property type="entry name" value="CHAPERONE SURA"/>
    <property type="match status" value="1"/>
</dbReference>
<dbReference type="InterPro" id="IPR015391">
    <property type="entry name" value="SurA_N"/>
</dbReference>
<feature type="domain" description="PpiC" evidence="8">
    <location>
        <begin position="322"/>
        <end position="421"/>
    </location>
</feature>
<comment type="catalytic activity">
    <reaction evidence="7">
        <text>[protein]-peptidylproline (omega=180) = [protein]-peptidylproline (omega=0)</text>
        <dbReference type="Rhea" id="RHEA:16237"/>
        <dbReference type="Rhea" id="RHEA-COMP:10747"/>
        <dbReference type="Rhea" id="RHEA-COMP:10748"/>
        <dbReference type="ChEBI" id="CHEBI:83833"/>
        <dbReference type="ChEBI" id="CHEBI:83834"/>
        <dbReference type="EC" id="5.2.1.8"/>
    </reaction>
</comment>
<sequence length="469" mass="52833">MRAFVLPTRMVFLRAFLTTIMTLLATVSVCLAQPISTPQTAPQVKVDSIVVVVNSDVITRKELDERVTVIEKRLNQQGIHPPRAELERQVLERMIVESVQLQMAKERGLRVDDRQLDAMVAMIAEQNHMSMEQFEKQLQADGSSLAGFREHIRNDVARQRLRDLEVVSKIEISDSEVDHLLGIQQTNPITAEAAESGQEIRLGHILIRIPENASPEQISGRRDRAEHVLQSLQAGGSFQQNAATYSDGDEGLNGGDMGWRALDRLPTLFIEAVANLKKDEMTGILKSANGFHILKVLDRRQAQQASAAPVRTPTALPMGGAVQQIHARHILIKVNQLVSADEARRKLVELKERLVNKAATFEELARMYSNDTSASRGGDLGWIYAGDTVPEFEKALMSLQPGEISEPIETQFGFHLIEVIERKTEDASVERKRIAAKQALRERKIEEATEEWLRQLRDRAYVEYRFEEQ</sequence>
<dbReference type="SUPFAM" id="SSF109998">
    <property type="entry name" value="Triger factor/SurA peptide-binding domain-like"/>
    <property type="match status" value="1"/>
</dbReference>
<keyword evidence="3 7" id="KW-0574">Periplasm</keyword>
<dbReference type="InterPro" id="IPR050280">
    <property type="entry name" value="OMP_Chaperone_SurA"/>
</dbReference>
<dbReference type="Proteomes" id="UP001156215">
    <property type="component" value="Chromosome"/>
</dbReference>
<dbReference type="GO" id="GO:0006457">
    <property type="term" value="P:protein folding"/>
    <property type="evidence" value="ECO:0007669"/>
    <property type="project" value="UniProtKB-UniRule"/>
</dbReference>
<dbReference type="InterPro" id="IPR000297">
    <property type="entry name" value="PPIase_PpiC"/>
</dbReference>
<dbReference type="GO" id="GO:0050821">
    <property type="term" value="P:protein stabilization"/>
    <property type="evidence" value="ECO:0007669"/>
    <property type="project" value="InterPro"/>
</dbReference>
<organism evidence="9 10">
    <name type="scientific">Oxalobacter vibrioformis</name>
    <dbReference type="NCBI Taxonomy" id="933080"/>
    <lineage>
        <taxon>Bacteria</taxon>
        <taxon>Pseudomonadati</taxon>
        <taxon>Pseudomonadota</taxon>
        <taxon>Betaproteobacteria</taxon>
        <taxon>Burkholderiales</taxon>
        <taxon>Oxalobacteraceae</taxon>
        <taxon>Oxalobacter</taxon>
    </lineage>
</organism>
<evidence type="ECO:0000259" key="8">
    <source>
        <dbReference type="PROSITE" id="PS50198"/>
    </source>
</evidence>
<keyword evidence="1 7" id="KW-0732">Signal</keyword>
<comment type="subcellular location">
    <subcellularLocation>
        <location evidence="7">Periplasm</location>
    </subcellularLocation>
    <text evidence="7">Is capable of associating with the outer membrane.</text>
</comment>
<dbReference type="GO" id="GO:0003755">
    <property type="term" value="F:peptidyl-prolyl cis-trans isomerase activity"/>
    <property type="evidence" value="ECO:0007669"/>
    <property type="project" value="UniProtKB-UniRule"/>
</dbReference>
<gene>
    <name evidence="7" type="primary">surA</name>
    <name evidence="9" type="ORF">NB640_05170</name>
</gene>
<keyword evidence="5 7" id="KW-0143">Chaperone</keyword>
<keyword evidence="10" id="KW-1185">Reference proteome</keyword>
<proteinExistence type="inferred from homology"/>
<dbReference type="InterPro" id="IPR027304">
    <property type="entry name" value="Trigger_fact/SurA_dom_sf"/>
</dbReference>
<dbReference type="KEGG" id="ovb:NB640_05170"/>
<dbReference type="Pfam" id="PF09312">
    <property type="entry name" value="SurA_N"/>
    <property type="match status" value="1"/>
</dbReference>
<dbReference type="Gene3D" id="1.10.4030.10">
    <property type="entry name" value="Porin chaperone SurA, peptide-binding domain"/>
    <property type="match status" value="1"/>
</dbReference>
<dbReference type="AlphaFoldDB" id="A0A9E9P483"/>
<comment type="function">
    <text evidence="7">Chaperone involved in the correct folding and assembly of outer membrane proteins. Recognizes specific patterns of aromatic residues and the orientation of their side chains, which are found more frequently in integral outer membrane proteins. May act in both early periplasmic and late outer membrane-associated steps of protein maturation.</text>
</comment>
<dbReference type="GO" id="GO:0051082">
    <property type="term" value="F:unfolded protein binding"/>
    <property type="evidence" value="ECO:0007669"/>
    <property type="project" value="UniProtKB-UniRule"/>
</dbReference>
<accession>A0A9E9P483</accession>
<dbReference type="InterPro" id="IPR023034">
    <property type="entry name" value="PPIase_SurA"/>
</dbReference>
<dbReference type="GO" id="GO:0030288">
    <property type="term" value="C:outer membrane-bounded periplasmic space"/>
    <property type="evidence" value="ECO:0007669"/>
    <property type="project" value="InterPro"/>
</dbReference>
<evidence type="ECO:0000256" key="7">
    <source>
        <dbReference type="HAMAP-Rule" id="MF_01183"/>
    </source>
</evidence>
<feature type="domain" description="PpiC" evidence="8">
    <location>
        <begin position="197"/>
        <end position="298"/>
    </location>
</feature>
<dbReference type="InterPro" id="IPR023058">
    <property type="entry name" value="PPIase_PpiC_CS"/>
</dbReference>
<evidence type="ECO:0000256" key="3">
    <source>
        <dbReference type="ARBA" id="ARBA00022764"/>
    </source>
</evidence>
<keyword evidence="6 7" id="KW-0413">Isomerase</keyword>
<dbReference type="SUPFAM" id="SSF54534">
    <property type="entry name" value="FKBP-like"/>
    <property type="match status" value="2"/>
</dbReference>
<keyword evidence="2 7" id="KW-0677">Repeat</keyword>
<reference evidence="9" key="1">
    <citation type="journal article" date="2022" name="Front. Microbiol.">
        <title>New perspectives on an old grouping: The genomic and phenotypic variability of Oxalobacter formigenes and the implications for calcium oxalate stone prevention.</title>
        <authorList>
            <person name="Chmiel J.A."/>
            <person name="Carr C."/>
            <person name="Stuivenberg G.A."/>
            <person name="Venema R."/>
            <person name="Chanyi R.M."/>
            <person name="Al K.F."/>
            <person name="Giguere D."/>
            <person name="Say H."/>
            <person name="Akouris P.P."/>
            <person name="Dominguez Romero S.A."/>
            <person name="Kwong A."/>
            <person name="Tai V."/>
            <person name="Koval S.F."/>
            <person name="Razvi H."/>
            <person name="Bjazevic J."/>
            <person name="Burton J.P."/>
        </authorList>
    </citation>
    <scope>NUCLEOTIDE SEQUENCE</scope>
    <source>
        <strain evidence="9">WoOx3</strain>
    </source>
</reference>
<dbReference type="GO" id="GO:0042277">
    <property type="term" value="F:peptide binding"/>
    <property type="evidence" value="ECO:0007669"/>
    <property type="project" value="InterPro"/>
</dbReference>
<evidence type="ECO:0000256" key="5">
    <source>
        <dbReference type="ARBA" id="ARBA00023186"/>
    </source>
</evidence>
<keyword evidence="4 7" id="KW-0697">Rotamase</keyword>
<comment type="domain">
    <text evidence="7">The PPIase activity resides only in the second parvulin domain. The N-terminal region and the C-terminal tail are necessary and sufficient for the chaperone activity of SurA. The PPIase activity is dispensable for SurA to function as a chaperone. The N-terminal region and the C-terminal tail are also required for porin recognition.</text>
</comment>
<dbReference type="HAMAP" id="MF_01183">
    <property type="entry name" value="Chaperone_SurA"/>
    <property type="match status" value="1"/>
</dbReference>
<evidence type="ECO:0000256" key="4">
    <source>
        <dbReference type="ARBA" id="ARBA00023110"/>
    </source>
</evidence>
<evidence type="ECO:0000313" key="10">
    <source>
        <dbReference type="Proteomes" id="UP001156215"/>
    </source>
</evidence>
<dbReference type="GO" id="GO:0043165">
    <property type="term" value="P:Gram-negative-bacterium-type cell outer membrane assembly"/>
    <property type="evidence" value="ECO:0007669"/>
    <property type="project" value="InterPro"/>
</dbReference>
<dbReference type="EC" id="5.2.1.8" evidence="7"/>
<dbReference type="EMBL" id="CP098242">
    <property type="protein sequence ID" value="WAW11025.1"/>
    <property type="molecule type" value="Genomic_DNA"/>
</dbReference>
<dbReference type="PROSITE" id="PS01096">
    <property type="entry name" value="PPIC_PPIASE_1"/>
    <property type="match status" value="1"/>
</dbReference>